<organism evidence="6 7">
    <name type="scientific">Rhipicephalus microplus</name>
    <name type="common">Cattle tick</name>
    <name type="synonym">Boophilus microplus</name>
    <dbReference type="NCBI Taxonomy" id="6941"/>
    <lineage>
        <taxon>Eukaryota</taxon>
        <taxon>Metazoa</taxon>
        <taxon>Ecdysozoa</taxon>
        <taxon>Arthropoda</taxon>
        <taxon>Chelicerata</taxon>
        <taxon>Arachnida</taxon>
        <taxon>Acari</taxon>
        <taxon>Parasitiformes</taxon>
        <taxon>Ixodida</taxon>
        <taxon>Ixodoidea</taxon>
        <taxon>Ixodidae</taxon>
        <taxon>Rhipicephalinae</taxon>
        <taxon>Rhipicephalus</taxon>
        <taxon>Boophilus</taxon>
    </lineage>
</organism>
<keyword evidence="2" id="KW-0479">Metal-binding</keyword>
<comment type="caution">
    <text evidence="6">The sequence shown here is derived from an EMBL/GenBank/DDBJ whole genome shotgun (WGS) entry which is preliminary data.</text>
</comment>
<dbReference type="GO" id="GO:0016829">
    <property type="term" value="F:lyase activity"/>
    <property type="evidence" value="ECO:0007669"/>
    <property type="project" value="UniProtKB-KW"/>
</dbReference>
<evidence type="ECO:0000256" key="2">
    <source>
        <dbReference type="ARBA" id="ARBA00022723"/>
    </source>
</evidence>
<name>A0A9J6ETL7_RHIMP</name>
<protein>
    <submittedName>
        <fullName evidence="6">Uncharacterized protein</fullName>
    </submittedName>
</protein>
<dbReference type="EMBL" id="JABSTU010000002">
    <property type="protein sequence ID" value="KAH8037753.1"/>
    <property type="molecule type" value="Genomic_DNA"/>
</dbReference>
<evidence type="ECO:0000313" key="7">
    <source>
        <dbReference type="Proteomes" id="UP000821866"/>
    </source>
</evidence>
<accession>A0A9J6ETL7</accession>
<dbReference type="GO" id="GO:0046872">
    <property type="term" value="F:metal ion binding"/>
    <property type="evidence" value="ECO:0007669"/>
    <property type="project" value="UniProtKB-KW"/>
</dbReference>
<sequence>MLSATTITPYFGVSSCIEARGFHRRPIYNIYHMTNAIWQVDEAMELGANAIESDVAFDKDGSAAWFYHGAPCDCFRRCQRYEEVPTLLRYLRRTTVPVHKALNVLLSVASVDDKELLLGATETIRREMPEMMAKIGFDVSGNSELDPIENLYRELHIDGHRWQGDGATNCISYARTSWRINSIIENRDAGEPSNFIEKAYQWTVDMPKHLRLALRCEFESPVRYTFDVLNV</sequence>
<dbReference type="Proteomes" id="UP000821866">
    <property type="component" value="Chromosome 10"/>
</dbReference>
<keyword evidence="3" id="KW-0460">Magnesium</keyword>
<gene>
    <name evidence="6" type="ORF">HPB51_017253</name>
</gene>
<evidence type="ECO:0000256" key="4">
    <source>
        <dbReference type="ARBA" id="ARBA00023157"/>
    </source>
</evidence>
<evidence type="ECO:0000256" key="1">
    <source>
        <dbReference type="ARBA" id="ARBA00000110"/>
    </source>
</evidence>
<keyword evidence="5" id="KW-0456">Lyase</keyword>
<reference evidence="6" key="1">
    <citation type="journal article" date="2020" name="Cell">
        <title>Large-Scale Comparative Analyses of Tick Genomes Elucidate Their Genetic Diversity and Vector Capacities.</title>
        <authorList>
            <consortium name="Tick Genome and Microbiome Consortium (TIGMIC)"/>
            <person name="Jia N."/>
            <person name="Wang J."/>
            <person name="Shi W."/>
            <person name="Du L."/>
            <person name="Sun Y."/>
            <person name="Zhan W."/>
            <person name="Jiang J.F."/>
            <person name="Wang Q."/>
            <person name="Zhang B."/>
            <person name="Ji P."/>
            <person name="Bell-Sakyi L."/>
            <person name="Cui X.M."/>
            <person name="Yuan T.T."/>
            <person name="Jiang B.G."/>
            <person name="Yang W.F."/>
            <person name="Lam T.T."/>
            <person name="Chang Q.C."/>
            <person name="Ding S.J."/>
            <person name="Wang X.J."/>
            <person name="Zhu J.G."/>
            <person name="Ruan X.D."/>
            <person name="Zhao L."/>
            <person name="Wei J.T."/>
            <person name="Ye R.Z."/>
            <person name="Que T.C."/>
            <person name="Du C.H."/>
            <person name="Zhou Y.H."/>
            <person name="Cheng J.X."/>
            <person name="Dai P.F."/>
            <person name="Guo W.B."/>
            <person name="Han X.H."/>
            <person name="Huang E.J."/>
            <person name="Li L.F."/>
            <person name="Wei W."/>
            <person name="Gao Y.C."/>
            <person name="Liu J.Z."/>
            <person name="Shao H.Z."/>
            <person name="Wang X."/>
            <person name="Wang C.C."/>
            <person name="Yang T.C."/>
            <person name="Huo Q.B."/>
            <person name="Li W."/>
            <person name="Chen H.Y."/>
            <person name="Chen S.E."/>
            <person name="Zhou L.G."/>
            <person name="Ni X.B."/>
            <person name="Tian J.H."/>
            <person name="Sheng Y."/>
            <person name="Liu T."/>
            <person name="Pan Y.S."/>
            <person name="Xia L.Y."/>
            <person name="Li J."/>
            <person name="Zhao F."/>
            <person name="Cao W.C."/>
        </authorList>
    </citation>
    <scope>NUCLEOTIDE SEQUENCE</scope>
    <source>
        <strain evidence="6">Rmic-2018</strain>
    </source>
</reference>
<dbReference type="InterPro" id="IPR017946">
    <property type="entry name" value="PLC-like_Pdiesterase_TIM-brl"/>
</dbReference>
<proteinExistence type="predicted"/>
<dbReference type="Gene3D" id="3.20.20.190">
    <property type="entry name" value="Phosphatidylinositol (PI) phosphodiesterase"/>
    <property type="match status" value="2"/>
</dbReference>
<keyword evidence="4" id="KW-1015">Disulfide bond</keyword>
<dbReference type="GO" id="GO:0006629">
    <property type="term" value="P:lipid metabolic process"/>
    <property type="evidence" value="ECO:0007669"/>
    <property type="project" value="InterPro"/>
</dbReference>
<evidence type="ECO:0000313" key="6">
    <source>
        <dbReference type="EMBL" id="KAH8037753.1"/>
    </source>
</evidence>
<keyword evidence="7" id="KW-1185">Reference proteome</keyword>
<dbReference type="GO" id="GO:0008081">
    <property type="term" value="F:phosphoric diester hydrolase activity"/>
    <property type="evidence" value="ECO:0007669"/>
    <property type="project" value="InterPro"/>
</dbReference>
<dbReference type="AlphaFoldDB" id="A0A9J6ETL7"/>
<evidence type="ECO:0000256" key="3">
    <source>
        <dbReference type="ARBA" id="ARBA00022842"/>
    </source>
</evidence>
<reference evidence="6" key="2">
    <citation type="submission" date="2021-09" db="EMBL/GenBank/DDBJ databases">
        <authorList>
            <person name="Jia N."/>
            <person name="Wang J."/>
            <person name="Shi W."/>
            <person name="Du L."/>
            <person name="Sun Y."/>
            <person name="Zhan W."/>
            <person name="Jiang J."/>
            <person name="Wang Q."/>
            <person name="Zhang B."/>
            <person name="Ji P."/>
            <person name="Sakyi L.B."/>
            <person name="Cui X."/>
            <person name="Yuan T."/>
            <person name="Jiang B."/>
            <person name="Yang W."/>
            <person name="Lam T.T.-Y."/>
            <person name="Chang Q."/>
            <person name="Ding S."/>
            <person name="Wang X."/>
            <person name="Zhu J."/>
            <person name="Ruan X."/>
            <person name="Zhao L."/>
            <person name="Wei J."/>
            <person name="Que T."/>
            <person name="Du C."/>
            <person name="Cheng J."/>
            <person name="Dai P."/>
            <person name="Han X."/>
            <person name="Huang E."/>
            <person name="Gao Y."/>
            <person name="Liu J."/>
            <person name="Shao H."/>
            <person name="Ye R."/>
            <person name="Li L."/>
            <person name="Wei W."/>
            <person name="Wang X."/>
            <person name="Wang C."/>
            <person name="Huo Q."/>
            <person name="Li W."/>
            <person name="Guo W."/>
            <person name="Chen H."/>
            <person name="Chen S."/>
            <person name="Zhou L."/>
            <person name="Zhou L."/>
            <person name="Ni X."/>
            <person name="Tian J."/>
            <person name="Zhou Y."/>
            <person name="Sheng Y."/>
            <person name="Liu T."/>
            <person name="Pan Y."/>
            <person name="Xia L."/>
            <person name="Li J."/>
            <person name="Zhao F."/>
            <person name="Cao W."/>
        </authorList>
    </citation>
    <scope>NUCLEOTIDE SEQUENCE</scope>
    <source>
        <strain evidence="6">Rmic-2018</strain>
        <tissue evidence="6">Larvae</tissue>
    </source>
</reference>
<comment type="catalytic activity">
    <reaction evidence="1">
        <text>an N-(acyl)-sphingosylphosphoethanolamine = an N-(acyl)-sphingosyl-1,3-cyclic phosphate + ethanolamine</text>
        <dbReference type="Rhea" id="RHEA:60648"/>
        <dbReference type="ChEBI" id="CHEBI:57603"/>
        <dbReference type="ChEBI" id="CHEBI:143891"/>
        <dbReference type="ChEBI" id="CHEBI:143892"/>
    </reaction>
</comment>
<dbReference type="VEuPathDB" id="VectorBase:LOC119179214"/>
<evidence type="ECO:0000256" key="5">
    <source>
        <dbReference type="ARBA" id="ARBA00023239"/>
    </source>
</evidence>